<accession>A0A0S4J8T8</accession>
<proteinExistence type="predicted"/>
<evidence type="ECO:0000313" key="2">
    <source>
        <dbReference type="Proteomes" id="UP000051952"/>
    </source>
</evidence>
<sequence length="174" mass="19746">MAYKGVTYNNDLTLDTFAAARDDDRADQAFRAWGSRRVTVASSRPGSSTNEFHQPGAVNTRSLRTMSRLPQTAHPVDAIFREPQRASGGWTFIKPFHQQYEFYRHYSNAGGHALSSHHHNFPGGDVPAPTRIYSAEPQSRITTVRMNRPKRYSTIGTMTKRAYPSPLYVNYHEQ</sequence>
<gene>
    <name evidence="1" type="ORF">BSAL_94635</name>
</gene>
<name>A0A0S4J8T8_BODSA</name>
<organism evidence="1 2">
    <name type="scientific">Bodo saltans</name>
    <name type="common">Flagellated protozoan</name>
    <dbReference type="NCBI Taxonomy" id="75058"/>
    <lineage>
        <taxon>Eukaryota</taxon>
        <taxon>Discoba</taxon>
        <taxon>Euglenozoa</taxon>
        <taxon>Kinetoplastea</taxon>
        <taxon>Metakinetoplastina</taxon>
        <taxon>Eubodonida</taxon>
        <taxon>Bodonidae</taxon>
        <taxon>Bodo</taxon>
    </lineage>
</organism>
<dbReference type="AlphaFoldDB" id="A0A0S4J8T8"/>
<dbReference type="VEuPathDB" id="TriTrypDB:BSAL_94635"/>
<reference evidence="2" key="1">
    <citation type="submission" date="2015-09" db="EMBL/GenBank/DDBJ databases">
        <authorList>
            <consortium name="Pathogen Informatics"/>
        </authorList>
    </citation>
    <scope>NUCLEOTIDE SEQUENCE [LARGE SCALE GENOMIC DNA]</scope>
    <source>
        <strain evidence="2">Lake Konstanz</strain>
    </source>
</reference>
<keyword evidence="2" id="KW-1185">Reference proteome</keyword>
<dbReference type="Proteomes" id="UP000051952">
    <property type="component" value="Unassembled WGS sequence"/>
</dbReference>
<protein>
    <submittedName>
        <fullName evidence="1">Uncharacterized protein</fullName>
    </submittedName>
</protein>
<evidence type="ECO:0000313" key="1">
    <source>
        <dbReference type="EMBL" id="CUG86767.1"/>
    </source>
</evidence>
<dbReference type="EMBL" id="CYKH01001390">
    <property type="protein sequence ID" value="CUG86767.1"/>
    <property type="molecule type" value="Genomic_DNA"/>
</dbReference>